<organism evidence="1 2">
    <name type="scientific">Runella rosea</name>
    <dbReference type="NCBI Taxonomy" id="2259595"/>
    <lineage>
        <taxon>Bacteria</taxon>
        <taxon>Pseudomonadati</taxon>
        <taxon>Bacteroidota</taxon>
        <taxon>Cytophagia</taxon>
        <taxon>Cytophagales</taxon>
        <taxon>Spirosomataceae</taxon>
        <taxon>Runella</taxon>
    </lineage>
</organism>
<proteinExistence type="predicted"/>
<name>A0A344TEE0_9BACT</name>
<dbReference type="Pfam" id="PF20391">
    <property type="entry name" value="DUF6686"/>
    <property type="match status" value="1"/>
</dbReference>
<dbReference type="AlphaFoldDB" id="A0A344TEE0"/>
<dbReference type="Proteomes" id="UP000251993">
    <property type="component" value="Chromosome"/>
</dbReference>
<sequence>MTHQHPFRTLLEKEYGYVGVCEICKVYHIAFKNIMFCLNESEFEWFRQLLTEKRMMEAYETPHGKELIHYTPLSNFYLLFSYTELSELLTLLNEVALTVEARKMLKNVN</sequence>
<keyword evidence="2" id="KW-1185">Reference proteome</keyword>
<dbReference type="KEGG" id="run:DR864_04315"/>
<protein>
    <submittedName>
        <fullName evidence="1">Uncharacterized protein</fullName>
    </submittedName>
</protein>
<reference evidence="1 2" key="1">
    <citation type="submission" date="2018-07" db="EMBL/GenBank/DDBJ databases">
        <title>Genome sequencing of Runella.</title>
        <authorList>
            <person name="Baek M.-G."/>
            <person name="Yi H."/>
        </authorList>
    </citation>
    <scope>NUCLEOTIDE SEQUENCE [LARGE SCALE GENOMIC DNA]</scope>
    <source>
        <strain evidence="1 2">HYN0085</strain>
    </source>
</reference>
<evidence type="ECO:0000313" key="2">
    <source>
        <dbReference type="Proteomes" id="UP000251993"/>
    </source>
</evidence>
<gene>
    <name evidence="1" type="ORF">DR864_04315</name>
</gene>
<dbReference type="InterPro" id="IPR046508">
    <property type="entry name" value="DUF6686"/>
</dbReference>
<accession>A0A344TEE0</accession>
<dbReference type="RefSeq" id="WP_114065797.1">
    <property type="nucleotide sequence ID" value="NZ_CP030850.1"/>
</dbReference>
<evidence type="ECO:0000313" key="1">
    <source>
        <dbReference type="EMBL" id="AXE17011.1"/>
    </source>
</evidence>
<dbReference type="EMBL" id="CP030850">
    <property type="protein sequence ID" value="AXE17011.1"/>
    <property type="molecule type" value="Genomic_DNA"/>
</dbReference>
<dbReference type="OrthoDB" id="958244at2"/>